<dbReference type="PANTHER" id="PTHR12732">
    <property type="entry name" value="UNCHARACTERIZED PROTEASOME COMPONENT REGION PCI-CONTAINING"/>
    <property type="match status" value="1"/>
</dbReference>
<evidence type="ECO:0000313" key="2">
    <source>
        <dbReference type="Proteomes" id="UP000788993"/>
    </source>
</evidence>
<evidence type="ECO:0000313" key="1">
    <source>
        <dbReference type="EMBL" id="KAH3659876.1"/>
    </source>
</evidence>
<dbReference type="GO" id="GO:0070390">
    <property type="term" value="C:transcription export complex 2"/>
    <property type="evidence" value="ECO:0007669"/>
    <property type="project" value="TreeGrafter"/>
</dbReference>
<reference evidence="1" key="1">
    <citation type="journal article" date="2021" name="Open Biol.">
        <title>Shared evolutionary footprints suggest mitochondrial oxidative damage underlies multiple complex I losses in fungi.</title>
        <authorList>
            <person name="Schikora-Tamarit M.A."/>
            <person name="Marcet-Houben M."/>
            <person name="Nosek J."/>
            <person name="Gabaldon T."/>
        </authorList>
    </citation>
    <scope>NUCLEOTIDE SEQUENCE</scope>
    <source>
        <strain evidence="1">NCAIM Y.01608</strain>
    </source>
</reference>
<dbReference type="AlphaFoldDB" id="A0A9P8NV95"/>
<keyword evidence="2" id="KW-1185">Reference proteome</keyword>
<dbReference type="GO" id="GO:0003723">
    <property type="term" value="F:RNA binding"/>
    <property type="evidence" value="ECO:0007669"/>
    <property type="project" value="InterPro"/>
</dbReference>
<reference evidence="1" key="2">
    <citation type="submission" date="2021-01" db="EMBL/GenBank/DDBJ databases">
        <authorList>
            <person name="Schikora-Tamarit M.A."/>
        </authorList>
    </citation>
    <scope>NUCLEOTIDE SEQUENCE</scope>
    <source>
        <strain evidence="1">NCAIM Y.01608</strain>
    </source>
</reference>
<gene>
    <name evidence="1" type="ORF">OGATHE_005921</name>
</gene>
<dbReference type="GO" id="GO:0000973">
    <property type="term" value="P:post-transcriptional tethering of RNA polymerase II gene DNA at nuclear periphery"/>
    <property type="evidence" value="ECO:0007669"/>
    <property type="project" value="TreeGrafter"/>
</dbReference>
<sequence>MSLADYLQLVQNAIQTDTLHIALSVDPTTQHVAPLQKNLQNYSNSHIMSEIEKASFFGGDWPSFETLVQSYLIFVRDFDPWSLQKSIDLLIKFYESLSVALNNNQNAKLLRLVQESTSSIVRLAKLVDEKLMSINGRTNDYPRLSYMTTLLLKSLNNIRNDPELNIPSKRYKISILMFLSITLCQTYMYIDSVMLCNNVFSNINILALDKSLISRKQLIQYRFVLGKFHLLQSNYYVAYHHFYWCFKNCHQQAPLKNILLILKYLLPSGLLVGKCPNLQYLEAQLGNHELLQLYRPLIQCYKNGDLFGFSKMVAKKQEYFIKLGILIGFLQRVRILVLRNLVLRTYKLQGGLSFDYVRNALEVSLSPESMKNEFAARHEWFYTVLNEGLDETLVETLLMSLIDANLLKAKLTPSRTIIMSKTGLFPDPYSVYEKGIKRNDKEKWLD</sequence>
<dbReference type="GO" id="GO:0003690">
    <property type="term" value="F:double-stranded DNA binding"/>
    <property type="evidence" value="ECO:0007669"/>
    <property type="project" value="InterPro"/>
</dbReference>
<evidence type="ECO:0008006" key="3">
    <source>
        <dbReference type="Google" id="ProtNLM"/>
    </source>
</evidence>
<dbReference type="GO" id="GO:0016973">
    <property type="term" value="P:poly(A)+ mRNA export from nucleus"/>
    <property type="evidence" value="ECO:0007669"/>
    <property type="project" value="TreeGrafter"/>
</dbReference>
<dbReference type="SMART" id="SM00753">
    <property type="entry name" value="PAM"/>
    <property type="match status" value="1"/>
</dbReference>
<organism evidence="1 2">
    <name type="scientific">Ogataea polymorpha</name>
    <dbReference type="NCBI Taxonomy" id="460523"/>
    <lineage>
        <taxon>Eukaryota</taxon>
        <taxon>Fungi</taxon>
        <taxon>Dikarya</taxon>
        <taxon>Ascomycota</taxon>
        <taxon>Saccharomycotina</taxon>
        <taxon>Pichiomycetes</taxon>
        <taxon>Pichiales</taxon>
        <taxon>Pichiaceae</taxon>
        <taxon>Ogataea</taxon>
    </lineage>
</organism>
<dbReference type="GO" id="GO:0006368">
    <property type="term" value="P:transcription elongation by RNA polymerase II"/>
    <property type="evidence" value="ECO:0007669"/>
    <property type="project" value="TreeGrafter"/>
</dbReference>
<dbReference type="Proteomes" id="UP000788993">
    <property type="component" value="Unassembled WGS sequence"/>
</dbReference>
<accession>A0A9P8NV95</accession>
<name>A0A9P8NV95_9ASCO</name>
<protein>
    <recommendedName>
        <fullName evidence="3">PCI domain-containing protein</fullName>
    </recommendedName>
</protein>
<dbReference type="InterPro" id="IPR045114">
    <property type="entry name" value="Csn12-like"/>
</dbReference>
<dbReference type="EMBL" id="JAEUBD010001504">
    <property type="protein sequence ID" value="KAH3659876.1"/>
    <property type="molecule type" value="Genomic_DNA"/>
</dbReference>
<dbReference type="PANTHER" id="PTHR12732:SF8">
    <property type="entry name" value="NUCLEAR MRNA EXPORT PROTEIN THP1"/>
    <property type="match status" value="1"/>
</dbReference>
<comment type="caution">
    <text evidence="1">The sequence shown here is derived from an EMBL/GenBank/DDBJ whole genome shotgun (WGS) entry which is preliminary data.</text>
</comment>
<proteinExistence type="predicted"/>